<feature type="transmembrane region" description="Helical" evidence="12">
    <location>
        <begin position="124"/>
        <end position="148"/>
    </location>
</feature>
<dbReference type="PROSITE" id="PS00216">
    <property type="entry name" value="SUGAR_TRANSPORT_1"/>
    <property type="match status" value="1"/>
</dbReference>
<keyword evidence="3" id="KW-0813">Transport</keyword>
<keyword evidence="6" id="KW-0769">Symport</keyword>
<dbReference type="InterPro" id="IPR036259">
    <property type="entry name" value="MFS_trans_sf"/>
</dbReference>
<feature type="transmembrane region" description="Helical" evidence="12">
    <location>
        <begin position="378"/>
        <end position="401"/>
    </location>
</feature>
<feature type="transmembrane region" description="Helical" evidence="12">
    <location>
        <begin position="193"/>
        <end position="212"/>
    </location>
</feature>
<evidence type="ECO:0000256" key="7">
    <source>
        <dbReference type="ARBA" id="ARBA00022989"/>
    </source>
</evidence>
<feature type="transmembrane region" description="Helical" evidence="12">
    <location>
        <begin position="58"/>
        <end position="82"/>
    </location>
</feature>
<feature type="transmembrane region" description="Helical" evidence="12">
    <location>
        <begin position="315"/>
        <end position="333"/>
    </location>
</feature>
<dbReference type="OrthoDB" id="8953821at2"/>
<dbReference type="Proteomes" id="UP000317344">
    <property type="component" value="Chromosome"/>
</dbReference>
<dbReference type="Pfam" id="PF07690">
    <property type="entry name" value="MFS_1"/>
    <property type="match status" value="1"/>
</dbReference>
<dbReference type="PANTHER" id="PTHR43045:SF1">
    <property type="entry name" value="SHIKIMATE TRANSPORTER"/>
    <property type="match status" value="1"/>
</dbReference>
<dbReference type="FunFam" id="1.20.1250.20:FF:000001">
    <property type="entry name" value="Dicarboxylate MFS transporter"/>
    <property type="match status" value="1"/>
</dbReference>
<dbReference type="AlphaFoldDB" id="A0A516WZ78"/>
<name>A0A516WZ78_9ACTN</name>
<reference evidence="14 15" key="2">
    <citation type="submission" date="2019-07" db="EMBL/GenBank/DDBJ databases">
        <authorList>
            <person name="Huang Y."/>
        </authorList>
    </citation>
    <scope>NUCLEOTIDE SEQUENCE [LARGE SCALE GENOMIC DNA]</scope>
    <source>
        <strain evidence="14 15">HY188</strain>
    </source>
</reference>
<feature type="transmembrane region" description="Helical" evidence="12">
    <location>
        <begin position="94"/>
        <end position="118"/>
    </location>
</feature>
<keyword evidence="15" id="KW-1185">Reference proteome</keyword>
<keyword evidence="8 12" id="KW-0472">Membrane</keyword>
<protein>
    <recommendedName>
        <fullName evidence="10">Putative proline/betaine transporter</fullName>
    </recommendedName>
</protein>
<evidence type="ECO:0000256" key="8">
    <source>
        <dbReference type="ARBA" id="ARBA00023136"/>
    </source>
</evidence>
<dbReference type="RefSeq" id="WP_143905545.1">
    <property type="nucleotide sequence ID" value="NZ_CP041765.1"/>
</dbReference>
<feature type="compositionally biased region" description="Low complexity" evidence="11">
    <location>
        <begin position="442"/>
        <end position="455"/>
    </location>
</feature>
<comment type="similarity">
    <text evidence="2">Belongs to the major facilitator superfamily. Metabolite:H+ Symporter (MHS) family (TC 2.A.1.6) family.</text>
</comment>
<evidence type="ECO:0000256" key="1">
    <source>
        <dbReference type="ARBA" id="ARBA00004651"/>
    </source>
</evidence>
<feature type="compositionally biased region" description="Basic and acidic residues" evidence="11">
    <location>
        <begin position="456"/>
        <end position="467"/>
    </location>
</feature>
<keyword evidence="7 12" id="KW-1133">Transmembrane helix</keyword>
<feature type="transmembrane region" description="Helical" evidence="12">
    <location>
        <begin position="284"/>
        <end position="303"/>
    </location>
</feature>
<reference evidence="14 15" key="1">
    <citation type="submission" date="2019-07" db="EMBL/GenBank/DDBJ databases">
        <title>Tomitella cavernea sp. nov., an actinomycete isolated from soil.</title>
        <authorList>
            <person name="Cheng J."/>
        </authorList>
    </citation>
    <scope>NUCLEOTIDE SEQUENCE [LARGE SCALE GENOMIC DNA]</scope>
    <source>
        <strain evidence="14 15">HY188</strain>
    </source>
</reference>
<evidence type="ECO:0000256" key="5">
    <source>
        <dbReference type="ARBA" id="ARBA00022692"/>
    </source>
</evidence>
<sequence>MEETGRAPGSHESSPAQLRKVAVSSLFGTVLEYYDFLLYSTMAALVFGEVFFPGDSRIVSTIAAFGTLAVGYVARPLGGIVFGHFGDRFGRKHILIVTMAVMGGASFLIGLLPGYASIGVAAPVLLVILRVVQGLAVGGEWGGAALMVVEHADADNRGKWSGVMNLGSPIGFLLSTVAVAIVSLLPEESLHSWGWRIPFLVSALLVVVGLYMRSKVVESPVFQEAAERADADSADRTPLKQLLAKPKPVVLACAAGIAPFALTALMTSHIIAYATGIGYDESTVMQVLVLLSVVSLAAIPAAATLSDRIGRRSTVLIGAVGAAAFAFPMYMLINTGEVSLMIVGLVIGQVLQNLMFAPLVPMLSEMFGTTVRYTGASLGYQGASLIGAGFTPLIASSLLAALGESSWPLSLIIIVTAAVSITALAMITETRGRDLTLEDPTDAAATTDAATTTTTDTDRAAADDAAPRRPAAGGMPTSGH</sequence>
<feature type="transmembrane region" description="Helical" evidence="12">
    <location>
        <begin position="407"/>
        <end position="427"/>
    </location>
</feature>
<comment type="subcellular location">
    <subcellularLocation>
        <location evidence="1">Cell membrane</location>
        <topology evidence="1">Multi-pass membrane protein</topology>
    </subcellularLocation>
</comment>
<evidence type="ECO:0000256" key="12">
    <source>
        <dbReference type="SAM" id="Phobius"/>
    </source>
</evidence>
<dbReference type="GO" id="GO:0005886">
    <property type="term" value="C:plasma membrane"/>
    <property type="evidence" value="ECO:0007669"/>
    <property type="project" value="UniProtKB-SubCell"/>
</dbReference>
<dbReference type="PROSITE" id="PS50850">
    <property type="entry name" value="MFS"/>
    <property type="match status" value="1"/>
</dbReference>
<feature type="domain" description="Major facilitator superfamily (MFS) profile" evidence="13">
    <location>
        <begin position="21"/>
        <end position="431"/>
    </location>
</feature>
<dbReference type="SUPFAM" id="SSF103473">
    <property type="entry name" value="MFS general substrate transporter"/>
    <property type="match status" value="1"/>
</dbReference>
<feature type="transmembrane region" description="Helical" evidence="12">
    <location>
        <begin position="249"/>
        <end position="272"/>
    </location>
</feature>
<evidence type="ECO:0000313" key="14">
    <source>
        <dbReference type="EMBL" id="QDQ96146.1"/>
    </source>
</evidence>
<keyword evidence="5 12" id="KW-0812">Transmembrane</keyword>
<evidence type="ECO:0000256" key="4">
    <source>
        <dbReference type="ARBA" id="ARBA00022475"/>
    </source>
</evidence>
<feature type="transmembrane region" description="Helical" evidence="12">
    <location>
        <begin position="339"/>
        <end position="357"/>
    </location>
</feature>
<dbReference type="InterPro" id="IPR020846">
    <property type="entry name" value="MFS_dom"/>
</dbReference>
<dbReference type="GO" id="GO:0015293">
    <property type="term" value="F:symporter activity"/>
    <property type="evidence" value="ECO:0007669"/>
    <property type="project" value="UniProtKB-KW"/>
</dbReference>
<dbReference type="PANTHER" id="PTHR43045">
    <property type="entry name" value="SHIKIMATE TRANSPORTER"/>
    <property type="match status" value="1"/>
</dbReference>
<feature type="transmembrane region" description="Helical" evidence="12">
    <location>
        <begin position="160"/>
        <end position="181"/>
    </location>
</feature>
<dbReference type="KEGG" id="toy:FO059_00770"/>
<dbReference type="InterPro" id="IPR005829">
    <property type="entry name" value="Sugar_transporter_CS"/>
</dbReference>
<evidence type="ECO:0000256" key="11">
    <source>
        <dbReference type="SAM" id="MobiDB-lite"/>
    </source>
</evidence>
<accession>A0A516WZ78</accession>
<dbReference type="CDD" id="cd17369">
    <property type="entry name" value="MFS_ShiA_like"/>
    <property type="match status" value="1"/>
</dbReference>
<evidence type="ECO:0000256" key="3">
    <source>
        <dbReference type="ARBA" id="ARBA00022448"/>
    </source>
</evidence>
<feature type="region of interest" description="Disordered" evidence="11">
    <location>
        <begin position="438"/>
        <end position="480"/>
    </location>
</feature>
<evidence type="ECO:0000256" key="2">
    <source>
        <dbReference type="ARBA" id="ARBA00008240"/>
    </source>
</evidence>
<evidence type="ECO:0000256" key="6">
    <source>
        <dbReference type="ARBA" id="ARBA00022847"/>
    </source>
</evidence>
<proteinExistence type="inferred from homology"/>
<dbReference type="InterPro" id="IPR011701">
    <property type="entry name" value="MFS"/>
</dbReference>
<evidence type="ECO:0000313" key="15">
    <source>
        <dbReference type="Proteomes" id="UP000317344"/>
    </source>
</evidence>
<evidence type="ECO:0000256" key="10">
    <source>
        <dbReference type="ARBA" id="ARBA00039918"/>
    </source>
</evidence>
<dbReference type="Gene3D" id="1.20.1250.20">
    <property type="entry name" value="MFS general substrate transporter like domains"/>
    <property type="match status" value="1"/>
</dbReference>
<evidence type="ECO:0000256" key="9">
    <source>
        <dbReference type="ARBA" id="ARBA00037295"/>
    </source>
</evidence>
<comment type="function">
    <text evidence="9">May be a proton symporter involved in the uptake of osmolytes such as proline and glycine betaine.</text>
</comment>
<keyword evidence="4" id="KW-1003">Cell membrane</keyword>
<dbReference type="EMBL" id="CP041765">
    <property type="protein sequence ID" value="QDQ96146.1"/>
    <property type="molecule type" value="Genomic_DNA"/>
</dbReference>
<gene>
    <name evidence="14" type="ORF">FO059_00770</name>
</gene>
<organism evidence="14 15">
    <name type="scientific">Tomitella fengzijianii</name>
    <dbReference type="NCBI Taxonomy" id="2597660"/>
    <lineage>
        <taxon>Bacteria</taxon>
        <taxon>Bacillati</taxon>
        <taxon>Actinomycetota</taxon>
        <taxon>Actinomycetes</taxon>
        <taxon>Mycobacteriales</taxon>
        <taxon>Tomitella</taxon>
    </lineage>
</organism>
<evidence type="ECO:0000259" key="13">
    <source>
        <dbReference type="PROSITE" id="PS50850"/>
    </source>
</evidence>